<dbReference type="EMBL" id="JARK01000128">
    <property type="protein sequence ID" value="EYC42536.1"/>
    <property type="molecule type" value="Genomic_DNA"/>
</dbReference>
<reference evidence="3" key="1">
    <citation type="journal article" date="2015" name="Nat. Genet.">
        <title>The genome and transcriptome of the zoonotic hookworm Ancylostoma ceylanicum identify infection-specific gene families.</title>
        <authorList>
            <person name="Schwarz E.M."/>
            <person name="Hu Y."/>
            <person name="Antoshechkin I."/>
            <person name="Miller M.M."/>
            <person name="Sternberg P.W."/>
            <person name="Aroian R.V."/>
        </authorList>
    </citation>
    <scope>NUCLEOTIDE SEQUENCE</scope>
    <source>
        <strain evidence="3">HY135</strain>
    </source>
</reference>
<dbReference type="Proteomes" id="UP000024635">
    <property type="component" value="Unassembled WGS sequence"/>
</dbReference>
<evidence type="ECO:0000313" key="2">
    <source>
        <dbReference type="EMBL" id="EYC42536.1"/>
    </source>
</evidence>
<keyword evidence="3" id="KW-1185">Reference proteome</keyword>
<comment type="caution">
    <text evidence="2">The sequence shown here is derived from an EMBL/GenBank/DDBJ whole genome shotgun (WGS) entry which is preliminary data.</text>
</comment>
<feature type="region of interest" description="Disordered" evidence="1">
    <location>
        <begin position="17"/>
        <end position="56"/>
    </location>
</feature>
<organism evidence="2 3">
    <name type="scientific">Ancylostoma ceylanicum</name>
    <dbReference type="NCBI Taxonomy" id="53326"/>
    <lineage>
        <taxon>Eukaryota</taxon>
        <taxon>Metazoa</taxon>
        <taxon>Ecdysozoa</taxon>
        <taxon>Nematoda</taxon>
        <taxon>Chromadorea</taxon>
        <taxon>Rhabditida</taxon>
        <taxon>Rhabditina</taxon>
        <taxon>Rhabditomorpha</taxon>
        <taxon>Strongyloidea</taxon>
        <taxon>Ancylostomatidae</taxon>
        <taxon>Ancylostomatinae</taxon>
        <taxon>Ancylostoma</taxon>
    </lineage>
</organism>
<dbReference type="SUPFAM" id="SSF52540">
    <property type="entry name" value="P-loop containing nucleoside triphosphate hydrolases"/>
    <property type="match status" value="1"/>
</dbReference>
<dbReference type="InterPro" id="IPR027417">
    <property type="entry name" value="P-loop_NTPase"/>
</dbReference>
<dbReference type="AlphaFoldDB" id="A0A016WSJ2"/>
<evidence type="ECO:0000256" key="1">
    <source>
        <dbReference type="SAM" id="MobiDB-lite"/>
    </source>
</evidence>
<name>A0A016WSJ2_9BILA</name>
<evidence type="ECO:0000313" key="3">
    <source>
        <dbReference type="Proteomes" id="UP000024635"/>
    </source>
</evidence>
<proteinExistence type="predicted"/>
<accession>A0A016WSJ2</accession>
<gene>
    <name evidence="2" type="primary">Acey_s0528.g2987</name>
    <name evidence="2" type="ORF">Y032_0528g2987</name>
</gene>
<protein>
    <submittedName>
        <fullName evidence="2">Uncharacterized protein</fullName>
    </submittedName>
</protein>
<sequence>MPEPEQGLLVLRYRPAHNPRIPDSTGYGPPPSSMPNTGFEMESPGAHPRTRTGHKGSPAIIGHGILAMLPSQYSMVRALGMADEEHPILAVQAAFGTGKTAVRFLMAVRAFAPHQIAVATATTNITVAQFTDTWLSEYRHLDVL</sequence>